<feature type="transmembrane region" description="Helical" evidence="1">
    <location>
        <begin position="6"/>
        <end position="27"/>
    </location>
</feature>
<dbReference type="EMBL" id="VAWE01000001">
    <property type="protein sequence ID" value="TLQ46055.1"/>
    <property type="molecule type" value="Genomic_DNA"/>
</dbReference>
<keyword evidence="3" id="KW-1185">Reference proteome</keyword>
<keyword evidence="1" id="KW-0812">Transmembrane</keyword>
<organism evidence="2 3">
    <name type="scientific">Streptomyces marianii</name>
    <dbReference type="NCBI Taxonomy" id="1817406"/>
    <lineage>
        <taxon>Bacteria</taxon>
        <taxon>Bacillati</taxon>
        <taxon>Actinomycetota</taxon>
        <taxon>Actinomycetes</taxon>
        <taxon>Kitasatosporales</taxon>
        <taxon>Streptomycetaceae</taxon>
        <taxon>Streptomyces</taxon>
    </lineage>
</organism>
<dbReference type="Proteomes" id="UP000305921">
    <property type="component" value="Unassembled WGS sequence"/>
</dbReference>
<protein>
    <submittedName>
        <fullName evidence="2">Uncharacterized protein</fullName>
    </submittedName>
</protein>
<evidence type="ECO:0000256" key="1">
    <source>
        <dbReference type="SAM" id="Phobius"/>
    </source>
</evidence>
<keyword evidence="1" id="KW-1133">Transmembrane helix</keyword>
<evidence type="ECO:0000313" key="3">
    <source>
        <dbReference type="Proteomes" id="UP000305921"/>
    </source>
</evidence>
<reference evidence="2 3" key="1">
    <citation type="submission" date="2019-05" db="EMBL/GenBank/DDBJ databases">
        <title>Streptomyces marianii sp. nov., a novel marine actinomycete from southern coast of India.</title>
        <authorList>
            <person name="Iniyan A.M."/>
            <person name="Wink J."/>
            <person name="Ramprasad E."/>
            <person name="Ramana C.V."/>
            <person name="Bunk B."/>
            <person name="Sproer C."/>
            <person name="Joseph F.-J.R.S."/>
            <person name="Vincent S.G.P."/>
        </authorList>
    </citation>
    <scope>NUCLEOTIDE SEQUENCE [LARGE SCALE GENOMIC DNA]</scope>
    <source>
        <strain evidence="2 3">ICN19</strain>
    </source>
</reference>
<dbReference type="AlphaFoldDB" id="A0A5R9EAJ7"/>
<name>A0A5R9EAJ7_9ACTN</name>
<gene>
    <name evidence="2" type="ORF">FEF34_26420</name>
</gene>
<evidence type="ECO:0000313" key="2">
    <source>
        <dbReference type="EMBL" id="TLQ46055.1"/>
    </source>
</evidence>
<accession>A0A5R9EAJ7</accession>
<comment type="caution">
    <text evidence="2">The sequence shown here is derived from an EMBL/GenBank/DDBJ whole genome shotgun (WGS) entry which is preliminary data.</text>
</comment>
<dbReference type="OrthoDB" id="4237682at2"/>
<keyword evidence="1" id="KW-0472">Membrane</keyword>
<dbReference type="RefSeq" id="WP_138055371.1">
    <property type="nucleotide sequence ID" value="NZ_VAWE01000001.1"/>
</dbReference>
<sequence length="177" mass="19961">MPNWLIALLVAVVTALTTTLVTSLTILPRLEARNRKIQAGHQDRERYGQAVLTILTCSARLTNLVIPDEASPTVREALIGEGERWRQKIDTATKDLADSIAPLSYIWFLKDVALRFALVSRLVWISERSESAKLAALLDLSGAAQGLFFAAWWRRPKRAKCMRQLVQLTDDLEAHRR</sequence>
<proteinExistence type="predicted"/>